<dbReference type="OrthoDB" id="27962at2759"/>
<keyword evidence="2" id="KW-1185">Reference proteome</keyword>
<protein>
    <submittedName>
        <fullName evidence="1">Uncharacterized protein</fullName>
    </submittedName>
</protein>
<evidence type="ECO:0000313" key="1">
    <source>
        <dbReference type="EMBL" id="KAJ3609208.1"/>
    </source>
</evidence>
<name>A0A9Q0IT22_9TELE</name>
<dbReference type="AlphaFoldDB" id="A0A9Q0IT22"/>
<reference evidence="1" key="1">
    <citation type="submission" date="2022-07" db="EMBL/GenBank/DDBJ databases">
        <title>Chromosome-level genome of Muraenolepis orangiensis.</title>
        <authorList>
            <person name="Kim J."/>
        </authorList>
    </citation>
    <scope>NUCLEOTIDE SEQUENCE</scope>
    <source>
        <strain evidence="1">KU_S4_2022</strain>
        <tissue evidence="1">Muscle</tissue>
    </source>
</reference>
<accession>A0A9Q0IT22</accession>
<dbReference type="EMBL" id="JANIIK010000039">
    <property type="protein sequence ID" value="KAJ3609208.1"/>
    <property type="molecule type" value="Genomic_DNA"/>
</dbReference>
<dbReference type="Proteomes" id="UP001148018">
    <property type="component" value="Unassembled WGS sequence"/>
</dbReference>
<comment type="caution">
    <text evidence="1">The sequence shown here is derived from an EMBL/GenBank/DDBJ whole genome shotgun (WGS) entry which is preliminary data.</text>
</comment>
<evidence type="ECO:0000313" key="2">
    <source>
        <dbReference type="Proteomes" id="UP001148018"/>
    </source>
</evidence>
<sequence>MRVGARCLLRMAIQVDRIDFESLPQRESDPQRYASAKQLEEERLRAQGCQINSKLGLCWTIISFQPCAPPLCLRTAARH</sequence>
<gene>
    <name evidence="1" type="ORF">NHX12_023732</name>
</gene>
<organism evidence="1 2">
    <name type="scientific">Muraenolepis orangiensis</name>
    <name type="common">Patagonian moray cod</name>
    <dbReference type="NCBI Taxonomy" id="630683"/>
    <lineage>
        <taxon>Eukaryota</taxon>
        <taxon>Metazoa</taxon>
        <taxon>Chordata</taxon>
        <taxon>Craniata</taxon>
        <taxon>Vertebrata</taxon>
        <taxon>Euteleostomi</taxon>
        <taxon>Actinopterygii</taxon>
        <taxon>Neopterygii</taxon>
        <taxon>Teleostei</taxon>
        <taxon>Neoteleostei</taxon>
        <taxon>Acanthomorphata</taxon>
        <taxon>Zeiogadaria</taxon>
        <taxon>Gadariae</taxon>
        <taxon>Gadiformes</taxon>
        <taxon>Muraenolepidoidei</taxon>
        <taxon>Muraenolepididae</taxon>
        <taxon>Muraenolepis</taxon>
    </lineage>
</organism>
<proteinExistence type="predicted"/>